<evidence type="ECO:0000313" key="2">
    <source>
        <dbReference type="Proteomes" id="UP000076858"/>
    </source>
</evidence>
<dbReference type="AlphaFoldDB" id="A0A164YH55"/>
<reference evidence="1 2" key="1">
    <citation type="submission" date="2016-03" db="EMBL/GenBank/DDBJ databases">
        <title>EvidentialGene: Evidence-directed Construction of Genes on Genomes.</title>
        <authorList>
            <person name="Gilbert D.G."/>
            <person name="Choi J.-H."/>
            <person name="Mockaitis K."/>
            <person name="Colbourne J."/>
            <person name="Pfrender M."/>
        </authorList>
    </citation>
    <scope>NUCLEOTIDE SEQUENCE [LARGE SCALE GENOMIC DNA]</scope>
    <source>
        <strain evidence="1 2">Xinb3</strain>
        <tissue evidence="1">Complete organism</tissue>
    </source>
</reference>
<evidence type="ECO:0000313" key="1">
    <source>
        <dbReference type="EMBL" id="KZS15247.1"/>
    </source>
</evidence>
<sequence>MPSFHIENIKRREKQFFFSINFVFFEKKKNQRRRSVPRKREVI</sequence>
<organism evidence="1 2">
    <name type="scientific">Daphnia magna</name>
    <dbReference type="NCBI Taxonomy" id="35525"/>
    <lineage>
        <taxon>Eukaryota</taxon>
        <taxon>Metazoa</taxon>
        <taxon>Ecdysozoa</taxon>
        <taxon>Arthropoda</taxon>
        <taxon>Crustacea</taxon>
        <taxon>Branchiopoda</taxon>
        <taxon>Diplostraca</taxon>
        <taxon>Cladocera</taxon>
        <taxon>Anomopoda</taxon>
        <taxon>Daphniidae</taxon>
        <taxon>Daphnia</taxon>
    </lineage>
</organism>
<keyword evidence="2" id="KW-1185">Reference proteome</keyword>
<accession>A0A164YH55</accession>
<name>A0A164YH55_9CRUS</name>
<comment type="caution">
    <text evidence="1">The sequence shown here is derived from an EMBL/GenBank/DDBJ whole genome shotgun (WGS) entry which is preliminary data.</text>
</comment>
<dbReference type="Proteomes" id="UP000076858">
    <property type="component" value="Unassembled WGS sequence"/>
</dbReference>
<dbReference type="EMBL" id="LRGB01000915">
    <property type="protein sequence ID" value="KZS15247.1"/>
    <property type="molecule type" value="Genomic_DNA"/>
</dbReference>
<proteinExistence type="predicted"/>
<gene>
    <name evidence="1" type="ORF">APZ42_019346</name>
</gene>
<protein>
    <submittedName>
        <fullName evidence="1">Uncharacterized protein</fullName>
    </submittedName>
</protein>